<gene>
    <name evidence="2" type="ORF">P5G49_09235</name>
</gene>
<feature type="transmembrane region" description="Helical" evidence="1">
    <location>
        <begin position="36"/>
        <end position="57"/>
    </location>
</feature>
<name>A0ABT8JRC1_9BACL</name>
<proteinExistence type="predicted"/>
<keyword evidence="1" id="KW-0472">Membrane</keyword>
<evidence type="ECO:0000313" key="2">
    <source>
        <dbReference type="EMBL" id="MDN4607673.1"/>
    </source>
</evidence>
<evidence type="ECO:0008006" key="4">
    <source>
        <dbReference type="Google" id="ProtNLM"/>
    </source>
</evidence>
<reference evidence="2" key="1">
    <citation type="submission" date="2023-03" db="EMBL/GenBank/DDBJ databases">
        <title>MT1 and MT2 Draft Genomes of Novel Species.</title>
        <authorList>
            <person name="Venkateswaran K."/>
        </authorList>
    </citation>
    <scope>NUCLEOTIDE SEQUENCE</scope>
    <source>
        <strain evidence="2">F6_3S_P_2</strain>
    </source>
</reference>
<accession>A0ABT8JRC1</accession>
<feature type="transmembrane region" description="Helical" evidence="1">
    <location>
        <begin position="152"/>
        <end position="174"/>
    </location>
</feature>
<feature type="transmembrane region" description="Helical" evidence="1">
    <location>
        <begin position="92"/>
        <end position="110"/>
    </location>
</feature>
<keyword evidence="1" id="KW-1133">Transmembrane helix</keyword>
<keyword evidence="1" id="KW-0812">Transmembrane</keyword>
<evidence type="ECO:0000256" key="1">
    <source>
        <dbReference type="SAM" id="Phobius"/>
    </source>
</evidence>
<keyword evidence="3" id="KW-1185">Reference proteome</keyword>
<organism evidence="2 3">
    <name type="scientific">Sporosarcina highlanderae</name>
    <dbReference type="NCBI Taxonomy" id="3035916"/>
    <lineage>
        <taxon>Bacteria</taxon>
        <taxon>Bacillati</taxon>
        <taxon>Bacillota</taxon>
        <taxon>Bacilli</taxon>
        <taxon>Bacillales</taxon>
        <taxon>Caryophanaceae</taxon>
        <taxon>Sporosarcina</taxon>
    </lineage>
</organism>
<evidence type="ECO:0000313" key="3">
    <source>
        <dbReference type="Proteomes" id="UP001175097"/>
    </source>
</evidence>
<feature type="transmembrane region" description="Helical" evidence="1">
    <location>
        <begin position="116"/>
        <end position="140"/>
    </location>
</feature>
<dbReference type="EMBL" id="JAROCC010000006">
    <property type="protein sequence ID" value="MDN4607673.1"/>
    <property type="molecule type" value="Genomic_DNA"/>
</dbReference>
<feature type="transmembrane region" description="Helical" evidence="1">
    <location>
        <begin position="7"/>
        <end position="24"/>
    </location>
</feature>
<dbReference type="Proteomes" id="UP001175097">
    <property type="component" value="Unassembled WGS sequence"/>
</dbReference>
<sequence length="179" mass="20805">MSERNEYAFLHLLMAIMYAMWLPLPLALLRLIDSDTVIIGTIFGLAYLFMMVISMVLQTGHIAFIQKYDLDHSIPEKHAEYMMATLTNPFESLLGVFKSMWAIFLGITFWQSGEMLMAGLMLLFSLFIFYYLFIALDMSLMKRVKLLSKVKANIFIVNIETLAFFITLMCYVTYRSFSF</sequence>
<protein>
    <recommendedName>
        <fullName evidence="4">Integral membrane protein</fullName>
    </recommendedName>
</protein>
<dbReference type="RefSeq" id="WP_301243291.1">
    <property type="nucleotide sequence ID" value="NZ_JAROCC010000006.1"/>
</dbReference>
<comment type="caution">
    <text evidence="2">The sequence shown here is derived from an EMBL/GenBank/DDBJ whole genome shotgun (WGS) entry which is preliminary data.</text>
</comment>